<sequence length="255" mass="27215">MDVTIVGCSGSFAGPRSPASCYLVRAEHEGRTWSIVLDLGNGALGALQRHIEPYAVDAVLLSHLHVDHCIDMCGLYVMMRYVPGGPGRPTMPVWGPSGTGAHLARAYGSGEAEDVLGVFDFHDLRHRATVTIGPFVITPVRVNHPVEAYGFRVEAGGRVLAYTGDTDTCDQLDELLAGADLVLADSAFVDGRDSVPDIHLSGRRAAEAAVRAGGVRRLMLTHIPAWNDPDECRAQAAAVWPGEVELAEPDATHCV</sequence>
<dbReference type="EMBL" id="BJYX01000003">
    <property type="protein sequence ID" value="GEO29210.1"/>
    <property type="molecule type" value="Genomic_DNA"/>
</dbReference>
<keyword evidence="3" id="KW-1185">Reference proteome</keyword>
<dbReference type="Gene3D" id="3.60.15.10">
    <property type="entry name" value="Ribonuclease Z/Hydroxyacylglutathione hydrolase-like"/>
    <property type="match status" value="1"/>
</dbReference>
<evidence type="ECO:0000259" key="1">
    <source>
        <dbReference type="Pfam" id="PF12706"/>
    </source>
</evidence>
<keyword evidence="2" id="KW-0378">Hydrolase</keyword>
<dbReference type="PANTHER" id="PTHR46018">
    <property type="entry name" value="ZINC PHOSPHODIESTERASE ELAC PROTEIN 1"/>
    <property type="match status" value="1"/>
</dbReference>
<organism evidence="2 3">
    <name type="scientific">Terrabacter aerolatus</name>
    <dbReference type="NCBI Taxonomy" id="422442"/>
    <lineage>
        <taxon>Bacteria</taxon>
        <taxon>Bacillati</taxon>
        <taxon>Actinomycetota</taxon>
        <taxon>Actinomycetes</taxon>
        <taxon>Micrococcales</taxon>
        <taxon>Intrasporangiaceae</taxon>
        <taxon>Terrabacter</taxon>
    </lineage>
</organism>
<dbReference type="InterPro" id="IPR001279">
    <property type="entry name" value="Metallo-B-lactamas"/>
</dbReference>
<reference evidence="2 3" key="1">
    <citation type="submission" date="2019-07" db="EMBL/GenBank/DDBJ databases">
        <title>Whole genome shotgun sequence of Terrabacter aerolatus NBRC 106305.</title>
        <authorList>
            <person name="Hosoyama A."/>
            <person name="Uohara A."/>
            <person name="Ohji S."/>
            <person name="Ichikawa N."/>
        </authorList>
    </citation>
    <scope>NUCLEOTIDE SEQUENCE [LARGE SCALE GENOMIC DNA]</scope>
    <source>
        <strain evidence="2 3">NBRC 106305</strain>
    </source>
</reference>
<accession>A0A512CYY6</accession>
<evidence type="ECO:0000313" key="3">
    <source>
        <dbReference type="Proteomes" id="UP000321534"/>
    </source>
</evidence>
<proteinExistence type="predicted"/>
<gene>
    <name evidence="2" type="ORF">TAE01_10200</name>
</gene>
<dbReference type="InterPro" id="IPR036866">
    <property type="entry name" value="RibonucZ/Hydroxyglut_hydro"/>
</dbReference>
<dbReference type="GO" id="GO:0042781">
    <property type="term" value="F:3'-tRNA processing endoribonuclease activity"/>
    <property type="evidence" value="ECO:0007669"/>
    <property type="project" value="TreeGrafter"/>
</dbReference>
<dbReference type="SUPFAM" id="SSF56281">
    <property type="entry name" value="Metallo-hydrolase/oxidoreductase"/>
    <property type="match status" value="1"/>
</dbReference>
<dbReference type="Pfam" id="PF12706">
    <property type="entry name" value="Lactamase_B_2"/>
    <property type="match status" value="1"/>
</dbReference>
<dbReference type="CDD" id="cd07716">
    <property type="entry name" value="RNaseZ_short-form-like_MBL-fold"/>
    <property type="match status" value="1"/>
</dbReference>
<comment type="caution">
    <text evidence="2">The sequence shown here is derived from an EMBL/GenBank/DDBJ whole genome shotgun (WGS) entry which is preliminary data.</text>
</comment>
<dbReference type="AlphaFoldDB" id="A0A512CYY6"/>
<dbReference type="PANTHER" id="PTHR46018:SF4">
    <property type="entry name" value="METALLO-HYDROLASE YHFI-RELATED"/>
    <property type="match status" value="1"/>
</dbReference>
<dbReference type="Proteomes" id="UP000321534">
    <property type="component" value="Unassembled WGS sequence"/>
</dbReference>
<evidence type="ECO:0000313" key="2">
    <source>
        <dbReference type="EMBL" id="GEO29210.1"/>
    </source>
</evidence>
<feature type="domain" description="Metallo-beta-lactamase" evidence="1">
    <location>
        <begin position="49"/>
        <end position="223"/>
    </location>
</feature>
<dbReference type="OrthoDB" id="9800940at2"/>
<dbReference type="RefSeq" id="WP_147064038.1">
    <property type="nucleotide sequence ID" value="NZ_BAAARO010000008.1"/>
</dbReference>
<name>A0A512CYY6_9MICO</name>
<protein>
    <submittedName>
        <fullName evidence="2">MBL fold metallo-hydrolase</fullName>
    </submittedName>
</protein>